<dbReference type="CTD" id="36340908"/>
<name>W6UP18_ECHGR</name>
<evidence type="ECO:0000313" key="1">
    <source>
        <dbReference type="EMBL" id="EUB60032.1"/>
    </source>
</evidence>
<reference evidence="1 2" key="1">
    <citation type="journal article" date="2013" name="Nat. Genet.">
        <title>The genome of the hydatid tapeworm Echinococcus granulosus.</title>
        <authorList>
            <person name="Zheng H."/>
            <person name="Zhang W."/>
            <person name="Zhang L."/>
            <person name="Zhang Z."/>
            <person name="Li J."/>
            <person name="Lu G."/>
            <person name="Zhu Y."/>
            <person name="Wang Y."/>
            <person name="Huang Y."/>
            <person name="Liu J."/>
            <person name="Kang H."/>
            <person name="Chen J."/>
            <person name="Wang L."/>
            <person name="Chen A."/>
            <person name="Yu S."/>
            <person name="Gao Z."/>
            <person name="Jin L."/>
            <person name="Gu W."/>
            <person name="Wang Z."/>
            <person name="Zhao L."/>
            <person name="Shi B."/>
            <person name="Wen H."/>
            <person name="Lin R."/>
            <person name="Jones M.K."/>
            <person name="Brejova B."/>
            <person name="Vinar T."/>
            <person name="Zhao G."/>
            <person name="McManus D.P."/>
            <person name="Chen Z."/>
            <person name="Zhou Y."/>
            <person name="Wang S."/>
        </authorList>
    </citation>
    <scope>NUCLEOTIDE SEQUENCE [LARGE SCALE GENOMIC DNA]</scope>
</reference>
<proteinExistence type="predicted"/>
<sequence length="86" mass="9738">MPVLNDEASCAPLRSRLSGREPPQLLIKRKRLRIQMSGGKSNSDKSMNRWIDKSIFASFSKTDISHVIFLGPRDFSTEPLLSRFAC</sequence>
<keyword evidence="2" id="KW-1185">Reference proteome</keyword>
<dbReference type="KEGG" id="egl:EGR_05193"/>
<accession>W6UP18</accession>
<dbReference type="Proteomes" id="UP000019149">
    <property type="component" value="Unassembled WGS sequence"/>
</dbReference>
<gene>
    <name evidence="1" type="ORF">EGR_05193</name>
</gene>
<dbReference type="EMBL" id="APAU02000036">
    <property type="protein sequence ID" value="EUB60032.1"/>
    <property type="molecule type" value="Genomic_DNA"/>
</dbReference>
<organism evidence="1 2">
    <name type="scientific">Echinococcus granulosus</name>
    <name type="common">Hydatid tapeworm</name>
    <dbReference type="NCBI Taxonomy" id="6210"/>
    <lineage>
        <taxon>Eukaryota</taxon>
        <taxon>Metazoa</taxon>
        <taxon>Spiralia</taxon>
        <taxon>Lophotrochozoa</taxon>
        <taxon>Platyhelminthes</taxon>
        <taxon>Cestoda</taxon>
        <taxon>Eucestoda</taxon>
        <taxon>Cyclophyllidea</taxon>
        <taxon>Taeniidae</taxon>
        <taxon>Echinococcus</taxon>
        <taxon>Echinococcus granulosus group</taxon>
    </lineage>
</organism>
<evidence type="ECO:0000313" key="2">
    <source>
        <dbReference type="Proteomes" id="UP000019149"/>
    </source>
</evidence>
<dbReference type="GeneID" id="36340908"/>
<comment type="caution">
    <text evidence="1">The sequence shown here is derived from an EMBL/GenBank/DDBJ whole genome shotgun (WGS) entry which is preliminary data.</text>
</comment>
<dbReference type="RefSeq" id="XP_024351228.1">
    <property type="nucleotide sequence ID" value="XM_024494442.1"/>
</dbReference>
<dbReference type="AlphaFoldDB" id="W6UP18"/>
<protein>
    <submittedName>
        <fullName evidence="1">Uncharacterized protein</fullName>
    </submittedName>
</protein>